<dbReference type="AlphaFoldDB" id="A0A7R9MW18"/>
<keyword evidence="2" id="KW-1185">Reference proteome</keyword>
<reference evidence="1" key="1">
    <citation type="submission" date="2020-11" db="EMBL/GenBank/DDBJ databases">
        <authorList>
            <person name="Tran Van P."/>
        </authorList>
    </citation>
    <scope>NUCLEOTIDE SEQUENCE</scope>
</reference>
<proteinExistence type="predicted"/>
<sequence>MRDWYYWTIVSTGGKC</sequence>
<name>A0A7R9MW18_9ACAR</name>
<dbReference type="EMBL" id="OC976726">
    <property type="protein sequence ID" value="CAD7668802.1"/>
    <property type="molecule type" value="Genomic_DNA"/>
</dbReference>
<evidence type="ECO:0000313" key="2">
    <source>
        <dbReference type="Proteomes" id="UP000728032"/>
    </source>
</evidence>
<dbReference type="EMBL" id="CAJPVJ010061901">
    <property type="protein sequence ID" value="CAG2184251.1"/>
    <property type="molecule type" value="Genomic_DNA"/>
</dbReference>
<gene>
    <name evidence="1" type="ORF">ONB1V03_LOCUS23671</name>
</gene>
<organism evidence="1">
    <name type="scientific">Oppiella nova</name>
    <dbReference type="NCBI Taxonomy" id="334625"/>
    <lineage>
        <taxon>Eukaryota</taxon>
        <taxon>Metazoa</taxon>
        <taxon>Ecdysozoa</taxon>
        <taxon>Arthropoda</taxon>
        <taxon>Chelicerata</taxon>
        <taxon>Arachnida</taxon>
        <taxon>Acari</taxon>
        <taxon>Acariformes</taxon>
        <taxon>Sarcoptiformes</taxon>
        <taxon>Oribatida</taxon>
        <taxon>Brachypylina</taxon>
        <taxon>Oppioidea</taxon>
        <taxon>Oppiidae</taxon>
        <taxon>Oppiella</taxon>
    </lineage>
</organism>
<dbReference type="Proteomes" id="UP000728032">
    <property type="component" value="Unassembled WGS sequence"/>
</dbReference>
<evidence type="ECO:0000313" key="1">
    <source>
        <dbReference type="EMBL" id="CAD7668802.1"/>
    </source>
</evidence>
<protein>
    <submittedName>
        <fullName evidence="1">Uncharacterized protein</fullName>
    </submittedName>
</protein>
<accession>A0A7R9MW18</accession>